<evidence type="ECO:0000313" key="3">
    <source>
        <dbReference type="Proteomes" id="UP000295388"/>
    </source>
</evidence>
<organism evidence="2 3">
    <name type="scientific">Kribbella caucasensis</name>
    <dbReference type="NCBI Taxonomy" id="2512215"/>
    <lineage>
        <taxon>Bacteria</taxon>
        <taxon>Bacillati</taxon>
        <taxon>Actinomycetota</taxon>
        <taxon>Actinomycetes</taxon>
        <taxon>Propionibacteriales</taxon>
        <taxon>Kribbellaceae</taxon>
        <taxon>Kribbella</taxon>
    </lineage>
</organism>
<accession>A0A4R6KA33</accession>
<protein>
    <submittedName>
        <fullName evidence="2">NAD(P)-dependent dehydrogenase (Short-subunit alcohol dehydrogenase family)</fullName>
    </submittedName>
</protein>
<evidence type="ECO:0000256" key="1">
    <source>
        <dbReference type="ARBA" id="ARBA00006484"/>
    </source>
</evidence>
<evidence type="ECO:0000313" key="2">
    <source>
        <dbReference type="EMBL" id="TDO46784.1"/>
    </source>
</evidence>
<dbReference type="GO" id="GO:0030497">
    <property type="term" value="P:fatty acid elongation"/>
    <property type="evidence" value="ECO:0007669"/>
    <property type="project" value="TreeGrafter"/>
</dbReference>
<dbReference type="RefSeq" id="WP_133801938.1">
    <property type="nucleotide sequence ID" value="NZ_SNWQ01000010.1"/>
</dbReference>
<name>A0A4R6KA33_9ACTN</name>
<dbReference type="EMBL" id="SNWQ01000010">
    <property type="protein sequence ID" value="TDO46784.1"/>
    <property type="molecule type" value="Genomic_DNA"/>
</dbReference>
<sequence length="227" mass="23554">MPADRTAVVSGVSSGIGRSVAVRLLQDGWTVIGLSRLRPDFDGDGFSWRHCDLAQPDSTATAVGDIGSVHALIHAAGFQVSGRLGDLDPDDGSRMYAVHVDAAIRLANGLVSRMTDGGRILLIGSRTAIGVAGKSQYAATKAALRALARSWATELVPRRITVNVIEPGPTDTAMLADPARAATPPVVPPLGRLIHPEEVAALAHFLLTDSGAMITGQHLTICGGASL</sequence>
<dbReference type="InterPro" id="IPR036291">
    <property type="entry name" value="NAD(P)-bd_dom_sf"/>
</dbReference>
<comment type="caution">
    <text evidence="2">The sequence shown here is derived from an EMBL/GenBank/DDBJ whole genome shotgun (WGS) entry which is preliminary data.</text>
</comment>
<dbReference type="PRINTS" id="PR00081">
    <property type="entry name" value="GDHRDH"/>
</dbReference>
<proteinExistence type="inferred from homology"/>
<reference evidence="2 3" key="1">
    <citation type="submission" date="2019-03" db="EMBL/GenBank/DDBJ databases">
        <title>Genomic Encyclopedia of Type Strains, Phase III (KMG-III): the genomes of soil and plant-associated and newly described type strains.</title>
        <authorList>
            <person name="Whitman W."/>
        </authorList>
    </citation>
    <scope>NUCLEOTIDE SEQUENCE [LARGE SCALE GENOMIC DNA]</scope>
    <source>
        <strain evidence="2 3">VKM Ac-2527</strain>
    </source>
</reference>
<gene>
    <name evidence="2" type="ORF">EV643_110167</name>
</gene>
<comment type="similarity">
    <text evidence="1">Belongs to the short-chain dehydrogenases/reductases (SDR) family.</text>
</comment>
<dbReference type="GO" id="GO:0016616">
    <property type="term" value="F:oxidoreductase activity, acting on the CH-OH group of donors, NAD or NADP as acceptor"/>
    <property type="evidence" value="ECO:0007669"/>
    <property type="project" value="TreeGrafter"/>
</dbReference>
<dbReference type="InterPro" id="IPR002347">
    <property type="entry name" value="SDR_fam"/>
</dbReference>
<dbReference type="Pfam" id="PF13561">
    <property type="entry name" value="adh_short_C2"/>
    <property type="match status" value="1"/>
</dbReference>
<dbReference type="CDD" id="cd05233">
    <property type="entry name" value="SDR_c"/>
    <property type="match status" value="1"/>
</dbReference>
<dbReference type="SUPFAM" id="SSF51735">
    <property type="entry name" value="NAD(P)-binding Rossmann-fold domains"/>
    <property type="match status" value="1"/>
</dbReference>
<dbReference type="AlphaFoldDB" id="A0A4R6KA33"/>
<dbReference type="Gene3D" id="3.40.50.720">
    <property type="entry name" value="NAD(P)-binding Rossmann-like Domain"/>
    <property type="match status" value="1"/>
</dbReference>
<dbReference type="PANTHER" id="PTHR42760:SF129">
    <property type="entry name" value="OXIDOREDUCTASE"/>
    <property type="match status" value="1"/>
</dbReference>
<dbReference type="Proteomes" id="UP000295388">
    <property type="component" value="Unassembled WGS sequence"/>
</dbReference>
<keyword evidence="3" id="KW-1185">Reference proteome</keyword>
<dbReference type="OrthoDB" id="9803333at2"/>
<dbReference type="PANTHER" id="PTHR42760">
    <property type="entry name" value="SHORT-CHAIN DEHYDROGENASES/REDUCTASES FAMILY MEMBER"/>
    <property type="match status" value="1"/>
</dbReference>